<evidence type="ECO:0000256" key="1">
    <source>
        <dbReference type="ARBA" id="ARBA00004196"/>
    </source>
</evidence>
<dbReference type="InterPro" id="IPR006626">
    <property type="entry name" value="PbH1"/>
</dbReference>
<evidence type="ECO:0000256" key="2">
    <source>
        <dbReference type="ARBA" id="ARBA00004442"/>
    </source>
</evidence>
<dbReference type="InterPro" id="IPR039448">
    <property type="entry name" value="Beta_helix"/>
</dbReference>
<keyword evidence="7" id="KW-0998">Cell outer membrane</keyword>
<dbReference type="Pfam" id="PF13229">
    <property type="entry name" value="Beta_helix"/>
    <property type="match status" value="2"/>
</dbReference>
<reference evidence="10 11" key="1">
    <citation type="submission" date="2024-04" db="EMBL/GenBank/DDBJ databases">
        <title>Luteolibacter sp. isolated from soil.</title>
        <authorList>
            <person name="An J."/>
        </authorList>
    </citation>
    <scope>NUCLEOTIDE SEQUENCE [LARGE SCALE GENOMIC DNA]</scope>
    <source>
        <strain evidence="10 11">Y139</strain>
    </source>
</reference>
<keyword evidence="6" id="KW-0472">Membrane</keyword>
<feature type="domain" description="Right handed beta helix" evidence="9">
    <location>
        <begin position="610"/>
        <end position="766"/>
    </location>
</feature>
<evidence type="ECO:0000256" key="6">
    <source>
        <dbReference type="ARBA" id="ARBA00023136"/>
    </source>
</evidence>
<dbReference type="PANTHER" id="PTHR11319">
    <property type="entry name" value="G PROTEIN-COUPLED RECEPTOR-RELATED"/>
    <property type="match status" value="1"/>
</dbReference>
<evidence type="ECO:0000256" key="4">
    <source>
        <dbReference type="ARBA" id="ARBA00022525"/>
    </source>
</evidence>
<evidence type="ECO:0000313" key="10">
    <source>
        <dbReference type="EMBL" id="MEK7949531.1"/>
    </source>
</evidence>
<dbReference type="NCBIfam" id="NF041518">
    <property type="entry name" value="choice_anch_Q"/>
    <property type="match status" value="3"/>
</dbReference>
<dbReference type="InterPro" id="IPR003368">
    <property type="entry name" value="POMP_repeat"/>
</dbReference>
<name>A0ABU9AQS4_9BACT</name>
<protein>
    <submittedName>
        <fullName evidence="10">Choice-of-anchor Q domain-containing protein</fullName>
    </submittedName>
</protein>
<evidence type="ECO:0000256" key="3">
    <source>
        <dbReference type="ARBA" id="ARBA00004613"/>
    </source>
</evidence>
<evidence type="ECO:0000256" key="8">
    <source>
        <dbReference type="SAM" id="SignalP"/>
    </source>
</evidence>
<keyword evidence="5 8" id="KW-0732">Signal</keyword>
<gene>
    <name evidence="10" type="ORF">WKV53_03440</name>
</gene>
<sequence length="1288" mass="131163">MKPLTLLFAFVACMIPAAWAGTWSTTPWTNDASTGVTTAKTVWAYNLGNTSSPTVNGVTFTGVSGGSPAVAGKFSLTGPAFFINGHTNDLTALSGSGSAGLGSDFVYGGSPATLTLEGLQTGADYTISIFGVAWDYPDARVATFNSSGDTIVVDENALGTGKGRRIDYSFTATAATRTITVTPATANTFHFYSLALQRQPLFVTTNADSGLGSLRQTVADALPGAVIQFASPLSGQTVTLTSGTIIMSKSITISSADLPVGMTISGNHATQILRVTSGARLTLESLTLRDGVDPFGGAIRNVDSSLTMRNCTVTGCSATDGGAIHADSDLAGKKTTLINCTLTGNTATARGGAIYNDDGDTELIHCTISGNTNTLGVGGGVCTFSDSFTRTTVRHSIIAGNTGSDVHILGGSTMTFVSSNANIIGTGTGSPAFNQSADHVNADPMLLPLADYGGPLTTMPPLSGSLAIDLPIASSTGTDQRGVARDNAPDSGAVERGPIVTVTNTNDTGSGSLRAALAAVTVPDTRIRFASGLSGNTITLTSGHLQLQTTNNVEIDASTLPAGITISGGGTSRVMHNNPGILGLNRVTLANGASTDGGALISLGHLFATDCTFRNCQASGNGGALFLFQGRADLLRCAFNTNTAGQGAAIWQAGDGNVNLTNCTVSGNSCSDSSGTGGLYFSEGSHRLQHVTISDNHGKSEGPGGIQTEGFVSVDLNGCIIAGNTSESPYSDIILFGTTTTSGPNLIGVNDLFESKFPTGPLVGTSSAPLDPKLAPLGNYGGLTRTRPPFYDSPAIGIAGTSTLTNDQRGIARSGTITLGSVHDVPAIVTTAANSGAGSLRDTLAAAFTTNVRFDPAVFNGELADVITLTTPLALTRSVGIDGSTASNVTLSGGDANRIIDLSTGQETHIKALTLRDALATDGGAIRSQGRLTLDQCRLIENHANGTGGGGIQSSGDVTLRSCEFSGNTSASQGGAVRMVGAKFRAENCLFANNHGTNGGGVLRTNGGDSAFTNSILASNTTNGTGGAIWIQDSGAVLKLTHCTVTGNSAVGITWDSSFNTVTLENSIVAGNGVQNLARAPLQLGNNQITGTPKLAPLGNYGGTLRSMPPLPGAPVVEGGLLLATTPALDFRGAPRPGGSLPDLGAVEAIPLGNLGLASNDGDTIPDIFEGPGSPYPHLSASINNSALDTDGDGMTDANEIADSTDPLDPNSRLRVTYFGITAQNISFTTTAIDFTSFPGLSYSAEISSDLDFSDARVSSLGTATGFLFQTGVNLAPSERFVRIRRNP</sequence>
<dbReference type="SUPFAM" id="SSF51126">
    <property type="entry name" value="Pectin lyase-like"/>
    <property type="match status" value="3"/>
</dbReference>
<proteinExistence type="predicted"/>
<dbReference type="EMBL" id="JBBUKT010000001">
    <property type="protein sequence ID" value="MEK7949531.1"/>
    <property type="molecule type" value="Genomic_DNA"/>
</dbReference>
<dbReference type="Proteomes" id="UP001371305">
    <property type="component" value="Unassembled WGS sequence"/>
</dbReference>
<dbReference type="Pfam" id="PF02415">
    <property type="entry name" value="Chlam_PMP"/>
    <property type="match status" value="1"/>
</dbReference>
<feature type="domain" description="Right handed beta helix" evidence="9">
    <location>
        <begin position="902"/>
        <end position="1063"/>
    </location>
</feature>
<dbReference type="InterPro" id="IPR011050">
    <property type="entry name" value="Pectin_lyase_fold/virulence"/>
</dbReference>
<feature type="signal peptide" evidence="8">
    <location>
        <begin position="1"/>
        <end position="20"/>
    </location>
</feature>
<dbReference type="Gene3D" id="2.160.20.10">
    <property type="entry name" value="Single-stranded right-handed beta-helix, Pectin lyase-like"/>
    <property type="match status" value="3"/>
</dbReference>
<keyword evidence="11" id="KW-1185">Reference proteome</keyword>
<comment type="caution">
    <text evidence="10">The sequence shown here is derived from an EMBL/GenBank/DDBJ whole genome shotgun (WGS) entry which is preliminary data.</text>
</comment>
<evidence type="ECO:0000256" key="7">
    <source>
        <dbReference type="ARBA" id="ARBA00023237"/>
    </source>
</evidence>
<dbReference type="InterPro" id="IPR059226">
    <property type="entry name" value="Choice_anch_Q_dom"/>
</dbReference>
<comment type="subcellular location">
    <subcellularLocation>
        <location evidence="1">Cell envelope</location>
    </subcellularLocation>
    <subcellularLocation>
        <location evidence="2">Cell outer membrane</location>
    </subcellularLocation>
    <subcellularLocation>
        <location evidence="3">Secreted</location>
    </subcellularLocation>
</comment>
<evidence type="ECO:0000313" key="11">
    <source>
        <dbReference type="Proteomes" id="UP001371305"/>
    </source>
</evidence>
<accession>A0ABU9AQS4</accession>
<dbReference type="RefSeq" id="WP_341402949.1">
    <property type="nucleotide sequence ID" value="NZ_JBBUKT010000001.1"/>
</dbReference>
<evidence type="ECO:0000259" key="9">
    <source>
        <dbReference type="Pfam" id="PF13229"/>
    </source>
</evidence>
<feature type="chain" id="PRO_5046081255" evidence="8">
    <location>
        <begin position="21"/>
        <end position="1288"/>
    </location>
</feature>
<keyword evidence="4" id="KW-0964">Secreted</keyword>
<dbReference type="SMART" id="SM00710">
    <property type="entry name" value="PbH1"/>
    <property type="match status" value="10"/>
</dbReference>
<organism evidence="10 11">
    <name type="scientific">Luteolibacter soli</name>
    <dbReference type="NCBI Taxonomy" id="3135280"/>
    <lineage>
        <taxon>Bacteria</taxon>
        <taxon>Pseudomonadati</taxon>
        <taxon>Verrucomicrobiota</taxon>
        <taxon>Verrucomicrobiia</taxon>
        <taxon>Verrucomicrobiales</taxon>
        <taxon>Verrucomicrobiaceae</taxon>
        <taxon>Luteolibacter</taxon>
    </lineage>
</organism>
<evidence type="ECO:0000256" key="5">
    <source>
        <dbReference type="ARBA" id="ARBA00022729"/>
    </source>
</evidence>
<dbReference type="InterPro" id="IPR012334">
    <property type="entry name" value="Pectin_lyas_fold"/>
</dbReference>
<dbReference type="PANTHER" id="PTHR11319:SF35">
    <property type="entry name" value="OUTER MEMBRANE PROTEIN PMPC-RELATED"/>
    <property type="match status" value="1"/>
</dbReference>